<dbReference type="AlphaFoldDB" id="A0A174CJ01"/>
<dbReference type="Proteomes" id="UP000095390">
    <property type="component" value="Unassembled WGS sequence"/>
</dbReference>
<evidence type="ECO:0000313" key="9">
    <source>
        <dbReference type="Proteomes" id="UP000283700"/>
    </source>
</evidence>
<dbReference type="Proteomes" id="UP000283497">
    <property type="component" value="Unassembled WGS sequence"/>
</dbReference>
<feature type="transmembrane region" description="Helical" evidence="1">
    <location>
        <begin position="95"/>
        <end position="113"/>
    </location>
</feature>
<dbReference type="RefSeq" id="WP_005343963.1">
    <property type="nucleotide sequence ID" value="NZ_BLYK01000006.1"/>
</dbReference>
<evidence type="ECO:0000313" key="2">
    <source>
        <dbReference type="EMBL" id="CUM90285.1"/>
    </source>
</evidence>
<evidence type="ECO:0000313" key="3">
    <source>
        <dbReference type="EMBL" id="CUO13223.1"/>
    </source>
</evidence>
<dbReference type="EMBL" id="QRNJ01000022">
    <property type="protein sequence ID" value="RHK39694.1"/>
    <property type="molecule type" value="Genomic_DNA"/>
</dbReference>
<reference evidence="8 9" key="2">
    <citation type="submission" date="2018-08" db="EMBL/GenBank/DDBJ databases">
        <title>A genome reference for cultivated species of the human gut microbiota.</title>
        <authorList>
            <person name="Zou Y."/>
            <person name="Xue W."/>
            <person name="Luo G."/>
        </authorList>
    </citation>
    <scope>NUCLEOTIDE SEQUENCE [LARGE SCALE GENOMIC DNA]</scope>
    <source>
        <strain evidence="5 9">AF31-17AC</strain>
        <strain evidence="4 8">AF45-14BH</strain>
    </source>
</reference>
<dbReference type="OrthoDB" id="9800316at2"/>
<evidence type="ECO:0000313" key="5">
    <source>
        <dbReference type="EMBL" id="RHN15276.1"/>
    </source>
</evidence>
<sequence length="223" mass="25425">MFDFILGNTVFTKAIIACCFIGILSWSVLTISYRSMIRATSRIGQTKKKWLVSLKKKYEDYHEMDIKVNNVETFVDKYFRKKRVCGLPCGFWKTLYRLTIAACAITGAAGALAVSQEGGELTSVIVTYLTGVIAAFGLIFLDILLRADAKEHRIIMNMNDYLQNVLENSIAGREVDLEDGTSREQRRRLLRYARENTKKKAKDEPVSLEEKKVLEDVLQEFFA</sequence>
<evidence type="ECO:0000256" key="1">
    <source>
        <dbReference type="SAM" id="Phobius"/>
    </source>
</evidence>
<feature type="transmembrane region" description="Helical" evidence="1">
    <location>
        <begin position="125"/>
        <end position="145"/>
    </location>
</feature>
<dbReference type="EMBL" id="QRQO01000009">
    <property type="protein sequence ID" value="RHN15276.1"/>
    <property type="molecule type" value="Genomic_DNA"/>
</dbReference>
<dbReference type="EMBL" id="CYYC01000009">
    <property type="protein sequence ID" value="CUM90285.1"/>
    <property type="molecule type" value="Genomic_DNA"/>
</dbReference>
<evidence type="ECO:0000313" key="7">
    <source>
        <dbReference type="Proteomes" id="UP000095679"/>
    </source>
</evidence>
<dbReference type="GeneID" id="75049797"/>
<name>A0A174CJ01_9FIRM</name>
<dbReference type="Proteomes" id="UP000283700">
    <property type="component" value="Unassembled WGS sequence"/>
</dbReference>
<evidence type="ECO:0000313" key="4">
    <source>
        <dbReference type="EMBL" id="RHK39694.1"/>
    </source>
</evidence>
<dbReference type="EMBL" id="CYZL01000008">
    <property type="protein sequence ID" value="CUO13223.1"/>
    <property type="molecule type" value="Genomic_DNA"/>
</dbReference>
<dbReference type="Proteomes" id="UP000095679">
    <property type="component" value="Unassembled WGS sequence"/>
</dbReference>
<keyword evidence="1" id="KW-0472">Membrane</keyword>
<accession>A0A174CJ01</accession>
<feature type="transmembrane region" description="Helical" evidence="1">
    <location>
        <begin position="14"/>
        <end position="33"/>
    </location>
</feature>
<keyword evidence="1" id="KW-1133">Transmembrane helix</keyword>
<gene>
    <name evidence="4" type="ORF">DW068_06870</name>
    <name evidence="5" type="ORF">DWZ29_04655</name>
    <name evidence="3" type="ORF">ERS852450_01236</name>
    <name evidence="2" type="ORF">ERS852578_00972</name>
</gene>
<proteinExistence type="predicted"/>
<evidence type="ECO:0000313" key="6">
    <source>
        <dbReference type="Proteomes" id="UP000095390"/>
    </source>
</evidence>
<keyword evidence="1" id="KW-0812">Transmembrane</keyword>
<organism evidence="3 7">
    <name type="scientific">Anaerobutyricum hallii</name>
    <dbReference type="NCBI Taxonomy" id="39488"/>
    <lineage>
        <taxon>Bacteria</taxon>
        <taxon>Bacillati</taxon>
        <taxon>Bacillota</taxon>
        <taxon>Clostridia</taxon>
        <taxon>Lachnospirales</taxon>
        <taxon>Lachnospiraceae</taxon>
        <taxon>Anaerobutyricum</taxon>
    </lineage>
</organism>
<evidence type="ECO:0000313" key="8">
    <source>
        <dbReference type="Proteomes" id="UP000283497"/>
    </source>
</evidence>
<protein>
    <submittedName>
        <fullName evidence="3">Uncharacterized protein</fullName>
    </submittedName>
</protein>
<reference evidence="6 7" key="1">
    <citation type="submission" date="2015-09" db="EMBL/GenBank/DDBJ databases">
        <authorList>
            <consortium name="Pathogen Informatics"/>
        </authorList>
    </citation>
    <scope>NUCLEOTIDE SEQUENCE [LARGE SCALE GENOMIC DNA]</scope>
    <source>
        <strain evidence="3 7">2789STDY5834835</strain>
        <strain evidence="2 6">2789STDY5834966</strain>
    </source>
</reference>